<dbReference type="Proteomes" id="UP001303889">
    <property type="component" value="Unassembled WGS sequence"/>
</dbReference>
<dbReference type="Gene3D" id="2.40.160.20">
    <property type="match status" value="1"/>
</dbReference>
<gene>
    <name evidence="1" type="ORF">C8A05DRAFT_31866</name>
</gene>
<protein>
    <submittedName>
        <fullName evidence="1">Uncharacterized protein</fullName>
    </submittedName>
</protein>
<name>A0AAN6RVU7_9PEZI</name>
<evidence type="ECO:0000313" key="1">
    <source>
        <dbReference type="EMBL" id="KAK3904368.1"/>
    </source>
</evidence>
<dbReference type="AlphaFoldDB" id="A0AAN6RVU7"/>
<proteinExistence type="predicted"/>
<reference evidence="1" key="1">
    <citation type="journal article" date="2023" name="Mol. Phylogenet. Evol.">
        <title>Genome-scale phylogeny and comparative genomics of the fungal order Sordariales.</title>
        <authorList>
            <person name="Hensen N."/>
            <person name="Bonometti L."/>
            <person name="Westerberg I."/>
            <person name="Brannstrom I.O."/>
            <person name="Guillou S."/>
            <person name="Cros-Aarteil S."/>
            <person name="Calhoun S."/>
            <person name="Haridas S."/>
            <person name="Kuo A."/>
            <person name="Mondo S."/>
            <person name="Pangilinan J."/>
            <person name="Riley R."/>
            <person name="LaButti K."/>
            <person name="Andreopoulos B."/>
            <person name="Lipzen A."/>
            <person name="Chen C."/>
            <person name="Yan M."/>
            <person name="Daum C."/>
            <person name="Ng V."/>
            <person name="Clum A."/>
            <person name="Steindorff A."/>
            <person name="Ohm R.A."/>
            <person name="Martin F."/>
            <person name="Silar P."/>
            <person name="Natvig D.O."/>
            <person name="Lalanne C."/>
            <person name="Gautier V."/>
            <person name="Ament-Velasquez S.L."/>
            <person name="Kruys A."/>
            <person name="Hutchinson M.I."/>
            <person name="Powell A.J."/>
            <person name="Barry K."/>
            <person name="Miller A.N."/>
            <person name="Grigoriev I.V."/>
            <person name="Debuchy R."/>
            <person name="Gladieux P."/>
            <person name="Hiltunen Thoren M."/>
            <person name="Johannesson H."/>
        </authorList>
    </citation>
    <scope>NUCLEOTIDE SEQUENCE</scope>
    <source>
        <strain evidence="1">CBS 103.79</strain>
    </source>
</reference>
<accession>A0AAN6RVU7</accession>
<reference evidence="1" key="2">
    <citation type="submission" date="2023-05" db="EMBL/GenBank/DDBJ databases">
        <authorList>
            <consortium name="Lawrence Berkeley National Laboratory"/>
            <person name="Steindorff A."/>
            <person name="Hensen N."/>
            <person name="Bonometti L."/>
            <person name="Westerberg I."/>
            <person name="Brannstrom I.O."/>
            <person name="Guillou S."/>
            <person name="Cros-Aarteil S."/>
            <person name="Calhoun S."/>
            <person name="Haridas S."/>
            <person name="Kuo A."/>
            <person name="Mondo S."/>
            <person name="Pangilinan J."/>
            <person name="Riley R."/>
            <person name="Labutti K."/>
            <person name="Andreopoulos B."/>
            <person name="Lipzen A."/>
            <person name="Chen C."/>
            <person name="Yanf M."/>
            <person name="Daum C."/>
            <person name="Ng V."/>
            <person name="Clum A."/>
            <person name="Ohm R."/>
            <person name="Martin F."/>
            <person name="Silar P."/>
            <person name="Natvig D."/>
            <person name="Lalanne C."/>
            <person name="Gautier V."/>
            <person name="Ament-Velasquez S.L."/>
            <person name="Kruys A."/>
            <person name="Hutchinson M.I."/>
            <person name="Powell A.J."/>
            <person name="Barry K."/>
            <person name="Miller A.N."/>
            <person name="Grigoriev I.V."/>
            <person name="Debuchy R."/>
            <person name="Gladieux P."/>
            <person name="Thoren M.H."/>
            <person name="Johannesson H."/>
        </authorList>
    </citation>
    <scope>NUCLEOTIDE SEQUENCE</scope>
    <source>
        <strain evidence="1">CBS 103.79</strain>
    </source>
</reference>
<organism evidence="1 2">
    <name type="scientific">Staphylotrichum tortipilum</name>
    <dbReference type="NCBI Taxonomy" id="2831512"/>
    <lineage>
        <taxon>Eukaryota</taxon>
        <taxon>Fungi</taxon>
        <taxon>Dikarya</taxon>
        <taxon>Ascomycota</taxon>
        <taxon>Pezizomycotina</taxon>
        <taxon>Sordariomycetes</taxon>
        <taxon>Sordariomycetidae</taxon>
        <taxon>Sordariales</taxon>
        <taxon>Chaetomiaceae</taxon>
        <taxon>Staphylotrichum</taxon>
    </lineage>
</organism>
<evidence type="ECO:0000313" key="2">
    <source>
        <dbReference type="Proteomes" id="UP001303889"/>
    </source>
</evidence>
<dbReference type="EMBL" id="MU855401">
    <property type="protein sequence ID" value="KAK3904368.1"/>
    <property type="molecule type" value="Genomic_DNA"/>
</dbReference>
<keyword evidence="2" id="KW-1185">Reference proteome</keyword>
<sequence length="154" mass="16032">MSTPVPAPPPALVSNYLFSATVHLGKFLGPIPLLGGGQRLVEPITGGTIAGPAFNATIEGGLAAPILVDDLTGNGKKALLAYIWAYGTASDGSPFFIEESGVGTPASQNTRLHIQVGGEYQNLQTLYVLAQPSVMNEERTLARVECFGVPLPAE</sequence>
<comment type="caution">
    <text evidence="1">The sequence shown here is derived from an EMBL/GenBank/DDBJ whole genome shotgun (WGS) entry which is preliminary data.</text>
</comment>